<organism evidence="2 3">
    <name type="scientific">Linum trigynum</name>
    <dbReference type="NCBI Taxonomy" id="586398"/>
    <lineage>
        <taxon>Eukaryota</taxon>
        <taxon>Viridiplantae</taxon>
        <taxon>Streptophyta</taxon>
        <taxon>Embryophyta</taxon>
        <taxon>Tracheophyta</taxon>
        <taxon>Spermatophyta</taxon>
        <taxon>Magnoliopsida</taxon>
        <taxon>eudicotyledons</taxon>
        <taxon>Gunneridae</taxon>
        <taxon>Pentapetalae</taxon>
        <taxon>rosids</taxon>
        <taxon>fabids</taxon>
        <taxon>Malpighiales</taxon>
        <taxon>Linaceae</taxon>
        <taxon>Linum</taxon>
    </lineage>
</organism>
<feature type="compositionally biased region" description="Basic residues" evidence="1">
    <location>
        <begin position="118"/>
        <end position="128"/>
    </location>
</feature>
<feature type="region of interest" description="Disordered" evidence="1">
    <location>
        <begin position="29"/>
        <end position="49"/>
    </location>
</feature>
<gene>
    <name evidence="2" type="ORF">LTRI10_LOCUS52017</name>
</gene>
<evidence type="ECO:0000313" key="3">
    <source>
        <dbReference type="Proteomes" id="UP001497516"/>
    </source>
</evidence>
<dbReference type="Proteomes" id="UP001497516">
    <property type="component" value="Chromosome 9"/>
</dbReference>
<accession>A0AAV2GTQ5</accession>
<feature type="region of interest" description="Disordered" evidence="1">
    <location>
        <begin position="101"/>
        <end position="128"/>
    </location>
</feature>
<evidence type="ECO:0000313" key="2">
    <source>
        <dbReference type="EMBL" id="CAL1412745.1"/>
    </source>
</evidence>
<dbReference type="AlphaFoldDB" id="A0AAV2GTQ5"/>
<sequence>MEVHHNNMMACLEELLAKLEEIMARRRATNIHTESADPSEVTTNDGSTVMDEAADFDAVEKESLTSGDEATKGSAAGACLVTVAGVVAAQEGLILQNFHAQPCGRQRRSPMSSLSQPKRAKRHRLSLL</sequence>
<dbReference type="EMBL" id="OZ034822">
    <property type="protein sequence ID" value="CAL1412745.1"/>
    <property type="molecule type" value="Genomic_DNA"/>
</dbReference>
<reference evidence="2 3" key="1">
    <citation type="submission" date="2024-04" db="EMBL/GenBank/DDBJ databases">
        <authorList>
            <person name="Fracassetti M."/>
        </authorList>
    </citation>
    <scope>NUCLEOTIDE SEQUENCE [LARGE SCALE GENOMIC DNA]</scope>
</reference>
<proteinExistence type="predicted"/>
<protein>
    <submittedName>
        <fullName evidence="2">Uncharacterized protein</fullName>
    </submittedName>
</protein>
<name>A0AAV2GTQ5_9ROSI</name>
<keyword evidence="3" id="KW-1185">Reference proteome</keyword>
<evidence type="ECO:0000256" key="1">
    <source>
        <dbReference type="SAM" id="MobiDB-lite"/>
    </source>
</evidence>